<evidence type="ECO:0000313" key="4">
    <source>
        <dbReference type="EMBL" id="MDX3701022.1"/>
    </source>
</evidence>
<dbReference type="SUPFAM" id="SSF55874">
    <property type="entry name" value="ATPase domain of HSP90 chaperone/DNA topoisomerase II/histidine kinase"/>
    <property type="match status" value="1"/>
</dbReference>
<feature type="region of interest" description="Disordered" evidence="2">
    <location>
        <begin position="1"/>
        <end position="27"/>
    </location>
</feature>
<comment type="caution">
    <text evidence="4">The sequence shown here is derived from an EMBL/GenBank/DDBJ whole genome shotgun (WGS) entry which is preliminary data.</text>
</comment>
<dbReference type="CDD" id="cd16936">
    <property type="entry name" value="HATPase_RsbW-like"/>
    <property type="match status" value="1"/>
</dbReference>
<evidence type="ECO:0000313" key="5">
    <source>
        <dbReference type="Proteomes" id="UP001271274"/>
    </source>
</evidence>
<keyword evidence="1" id="KW-0808">Transferase</keyword>
<feature type="compositionally biased region" description="Basic and acidic residues" evidence="2">
    <location>
        <begin position="1"/>
        <end position="10"/>
    </location>
</feature>
<sequence length="155" mass="16329">MTPMERHPPVNHDTAPVDGPSARPTRPPVAITTAAAARHYVRAFVGERWRSPAGPPTEQSMIDLILVVSELVTNAVRHGGGIAAFDVALTPEGVRLNVRDHSAAVPVGLHGHGVLPRAHEANGYGWPLINRLSSEVDVEPSAAGGKTISVLVPLT</sequence>
<keyword evidence="5" id="KW-1185">Reference proteome</keyword>
<dbReference type="Proteomes" id="UP001271274">
    <property type="component" value="Unassembled WGS sequence"/>
</dbReference>
<dbReference type="InterPro" id="IPR003594">
    <property type="entry name" value="HATPase_dom"/>
</dbReference>
<reference evidence="4 5" key="1">
    <citation type="journal article" date="2023" name="Microb. Genom.">
        <title>Mesoterricola silvestris gen. nov., sp. nov., Mesoterricola sediminis sp. nov., Geothrix oryzae sp. nov., Geothrix edaphica sp. nov., Geothrix rubra sp. nov., and Geothrix limicola sp. nov., six novel members of Acidobacteriota isolated from soils.</title>
        <authorList>
            <person name="Weisberg A.J."/>
            <person name="Pearce E."/>
            <person name="Kramer C.G."/>
            <person name="Chang J.H."/>
            <person name="Clarke C.R."/>
        </authorList>
    </citation>
    <scope>NUCLEOTIDE SEQUENCE [LARGE SCALE GENOMIC DNA]</scope>
    <source>
        <strain evidence="4 5">ID09-01A</strain>
    </source>
</reference>
<keyword evidence="1" id="KW-0418">Kinase</keyword>
<keyword evidence="4" id="KW-0067">ATP-binding</keyword>
<keyword evidence="4" id="KW-0547">Nucleotide-binding</keyword>
<dbReference type="PANTHER" id="PTHR35526">
    <property type="entry name" value="ANTI-SIGMA-F FACTOR RSBW-RELATED"/>
    <property type="match status" value="1"/>
</dbReference>
<evidence type="ECO:0000256" key="1">
    <source>
        <dbReference type="ARBA" id="ARBA00022527"/>
    </source>
</evidence>
<dbReference type="PANTHER" id="PTHR35526:SF3">
    <property type="entry name" value="ANTI-SIGMA-F FACTOR RSBW"/>
    <property type="match status" value="1"/>
</dbReference>
<protein>
    <submittedName>
        <fullName evidence="4">ATP-binding protein</fullName>
    </submittedName>
</protein>
<dbReference type="GO" id="GO:0005524">
    <property type="term" value="F:ATP binding"/>
    <property type="evidence" value="ECO:0007669"/>
    <property type="project" value="UniProtKB-KW"/>
</dbReference>
<organism evidence="4 5">
    <name type="scientific">Streptomyces europaeiscabiei</name>
    <dbReference type="NCBI Taxonomy" id="146819"/>
    <lineage>
        <taxon>Bacteria</taxon>
        <taxon>Bacillati</taxon>
        <taxon>Actinomycetota</taxon>
        <taxon>Actinomycetes</taxon>
        <taxon>Kitasatosporales</taxon>
        <taxon>Streptomycetaceae</taxon>
        <taxon>Streptomyces</taxon>
    </lineage>
</organism>
<dbReference type="InterPro" id="IPR036890">
    <property type="entry name" value="HATPase_C_sf"/>
</dbReference>
<evidence type="ECO:0000259" key="3">
    <source>
        <dbReference type="Pfam" id="PF13581"/>
    </source>
</evidence>
<dbReference type="EMBL" id="JARAYU010000004">
    <property type="protein sequence ID" value="MDX3701022.1"/>
    <property type="molecule type" value="Genomic_DNA"/>
</dbReference>
<dbReference type="Gene3D" id="3.30.565.10">
    <property type="entry name" value="Histidine kinase-like ATPase, C-terminal domain"/>
    <property type="match status" value="1"/>
</dbReference>
<name>A0ABU4NFV1_9ACTN</name>
<evidence type="ECO:0000256" key="2">
    <source>
        <dbReference type="SAM" id="MobiDB-lite"/>
    </source>
</evidence>
<dbReference type="InterPro" id="IPR050267">
    <property type="entry name" value="Anti-sigma-factor_SerPK"/>
</dbReference>
<proteinExistence type="predicted"/>
<feature type="domain" description="Histidine kinase/HSP90-like ATPase" evidence="3">
    <location>
        <begin position="34"/>
        <end position="148"/>
    </location>
</feature>
<keyword evidence="1" id="KW-0723">Serine/threonine-protein kinase</keyword>
<gene>
    <name evidence="4" type="ORF">PV662_14865</name>
</gene>
<accession>A0ABU4NFV1</accession>
<dbReference type="Pfam" id="PF13581">
    <property type="entry name" value="HATPase_c_2"/>
    <property type="match status" value="1"/>
</dbReference>